<dbReference type="OrthoDB" id="616263at2759"/>
<dbReference type="Proteomes" id="UP000499080">
    <property type="component" value="Unassembled WGS sequence"/>
</dbReference>
<gene>
    <name evidence="1" type="ORF">AVEN_97803_1</name>
</gene>
<sequence>MGAEGHKTERMTINWGKVLHPCLIARDHPEKKVISFSLVPHQASEAYCNSCTLVIRVRSFGTHLHLSPELKSAPLGRHFRSNEEVRQDLKNFLRSLGTDFYKEGFSKLISRYGKCIKLGG</sequence>
<keyword evidence="2" id="KW-1185">Reference proteome</keyword>
<dbReference type="EMBL" id="BGPR01038767">
    <property type="protein sequence ID" value="GBO14652.1"/>
    <property type="molecule type" value="Genomic_DNA"/>
</dbReference>
<proteinExistence type="predicted"/>
<evidence type="ECO:0000313" key="1">
    <source>
        <dbReference type="EMBL" id="GBO14652.1"/>
    </source>
</evidence>
<protein>
    <submittedName>
        <fullName evidence="1">Uncharacterized protein</fullName>
    </submittedName>
</protein>
<dbReference type="GO" id="GO:0003676">
    <property type="term" value="F:nucleic acid binding"/>
    <property type="evidence" value="ECO:0007669"/>
    <property type="project" value="InterPro"/>
</dbReference>
<dbReference type="AlphaFoldDB" id="A0A4Y2UR08"/>
<dbReference type="Gene3D" id="3.30.420.10">
    <property type="entry name" value="Ribonuclease H-like superfamily/Ribonuclease H"/>
    <property type="match status" value="1"/>
</dbReference>
<organism evidence="1 2">
    <name type="scientific">Araneus ventricosus</name>
    <name type="common">Orbweaver spider</name>
    <name type="synonym">Epeira ventricosa</name>
    <dbReference type="NCBI Taxonomy" id="182803"/>
    <lineage>
        <taxon>Eukaryota</taxon>
        <taxon>Metazoa</taxon>
        <taxon>Ecdysozoa</taxon>
        <taxon>Arthropoda</taxon>
        <taxon>Chelicerata</taxon>
        <taxon>Arachnida</taxon>
        <taxon>Araneae</taxon>
        <taxon>Araneomorphae</taxon>
        <taxon>Entelegynae</taxon>
        <taxon>Araneoidea</taxon>
        <taxon>Araneidae</taxon>
        <taxon>Araneus</taxon>
    </lineage>
</organism>
<evidence type="ECO:0000313" key="2">
    <source>
        <dbReference type="Proteomes" id="UP000499080"/>
    </source>
</evidence>
<reference evidence="1 2" key="1">
    <citation type="journal article" date="2019" name="Sci. Rep.">
        <title>Orb-weaving spider Araneus ventricosus genome elucidates the spidroin gene catalogue.</title>
        <authorList>
            <person name="Kono N."/>
            <person name="Nakamura H."/>
            <person name="Ohtoshi R."/>
            <person name="Moran D.A.P."/>
            <person name="Shinohara A."/>
            <person name="Yoshida Y."/>
            <person name="Fujiwara M."/>
            <person name="Mori M."/>
            <person name="Tomita M."/>
            <person name="Arakawa K."/>
        </authorList>
    </citation>
    <scope>NUCLEOTIDE SEQUENCE [LARGE SCALE GENOMIC DNA]</scope>
</reference>
<dbReference type="InterPro" id="IPR036397">
    <property type="entry name" value="RNaseH_sf"/>
</dbReference>
<comment type="caution">
    <text evidence="1">The sequence shown here is derived from an EMBL/GenBank/DDBJ whole genome shotgun (WGS) entry which is preliminary data.</text>
</comment>
<name>A0A4Y2UR08_ARAVE</name>
<accession>A0A4Y2UR08</accession>